<proteinExistence type="inferred from homology"/>
<reference evidence="8" key="1">
    <citation type="journal article" date="2014" name="Int. J. Syst. Evol. Microbiol.">
        <title>Complete genome sequence of Corynebacterium casei LMG S-19264T (=DSM 44701T), isolated from a smear-ripened cheese.</title>
        <authorList>
            <consortium name="US DOE Joint Genome Institute (JGI-PGF)"/>
            <person name="Walter F."/>
            <person name="Albersmeier A."/>
            <person name="Kalinowski J."/>
            <person name="Ruckert C."/>
        </authorList>
    </citation>
    <scope>NUCLEOTIDE SEQUENCE</scope>
    <source>
        <strain evidence="8">KCTC 32437</strain>
    </source>
</reference>
<dbReference type="CDD" id="cd00165">
    <property type="entry name" value="S4"/>
    <property type="match status" value="1"/>
</dbReference>
<dbReference type="Gene3D" id="3.10.290.10">
    <property type="entry name" value="RNA-binding S4 domain"/>
    <property type="match status" value="1"/>
</dbReference>
<sequence>MSGVQQRRVEADEQGMRLDRWFQRNFPQLGFGRLQKLIRNGEVRVDKGRVKTSTRLEPGQMVRIPPIDDEDTYRAPRIVDEDAQFLRDLIIYEDDEIYVFNKPHGLAVQGGSGTTRHIDGMLRSLPNKLGEPPRLVHRLDRDTSGCLIVAKTRQAASHFGSVFRSRSARKIYWALVAGNPTPKQGEISCFLARQKTEDGEQMRVVANGTPGAQHSMSYYSTTDTASRRFAWVTLKPVTGRTHQLRVHMAQLGNPILDDPRYFNIENYERSDGLGEGLHLHARRLAFPLRSGKRLDISAPLPPHMRQSFEALGFDADRFDVQKNDPEDGA</sequence>
<dbReference type="GO" id="GO:0160140">
    <property type="term" value="F:23S rRNA pseudouridine(1911/1915/1917) synthase activity"/>
    <property type="evidence" value="ECO:0007669"/>
    <property type="project" value="UniProtKB-EC"/>
</dbReference>
<evidence type="ECO:0000256" key="2">
    <source>
        <dbReference type="ARBA" id="ARBA00023235"/>
    </source>
</evidence>
<dbReference type="SUPFAM" id="SSF55120">
    <property type="entry name" value="Pseudouridine synthase"/>
    <property type="match status" value="1"/>
</dbReference>
<accession>A0A918RXP5</accession>
<dbReference type="EMBL" id="BMZE01000001">
    <property type="protein sequence ID" value="GHA12720.1"/>
    <property type="molecule type" value="Genomic_DNA"/>
</dbReference>
<keyword evidence="5" id="KW-0694">RNA-binding</keyword>
<feature type="domain" description="Pseudouridine synthase RsuA/RluA-like" evidence="7">
    <location>
        <begin position="97"/>
        <end position="250"/>
    </location>
</feature>
<evidence type="ECO:0000259" key="7">
    <source>
        <dbReference type="Pfam" id="PF00849"/>
    </source>
</evidence>
<keyword evidence="2 6" id="KW-0413">Isomerase</keyword>
<dbReference type="GO" id="GO:0003723">
    <property type="term" value="F:RNA binding"/>
    <property type="evidence" value="ECO:0007669"/>
    <property type="project" value="UniProtKB-KW"/>
</dbReference>
<organism evidence="8 9">
    <name type="scientific">Devosia pacifica</name>
    <dbReference type="NCBI Taxonomy" id="1335967"/>
    <lineage>
        <taxon>Bacteria</taxon>
        <taxon>Pseudomonadati</taxon>
        <taxon>Pseudomonadota</taxon>
        <taxon>Alphaproteobacteria</taxon>
        <taxon>Hyphomicrobiales</taxon>
        <taxon>Devosiaceae</taxon>
        <taxon>Devosia</taxon>
    </lineage>
</organism>
<gene>
    <name evidence="8" type="ORF">GCM10007989_04040</name>
</gene>
<comment type="caution">
    <text evidence="8">The sequence shown here is derived from an EMBL/GenBank/DDBJ whole genome shotgun (WGS) entry which is preliminary data.</text>
</comment>
<dbReference type="InterPro" id="IPR020103">
    <property type="entry name" value="PsdUridine_synth_cat_dom_sf"/>
</dbReference>
<dbReference type="InterPro" id="IPR050188">
    <property type="entry name" value="RluA_PseudoU_synthase"/>
</dbReference>
<dbReference type="NCBIfam" id="TIGR00005">
    <property type="entry name" value="rluA_subfam"/>
    <property type="match status" value="1"/>
</dbReference>
<dbReference type="RefSeq" id="WP_189422873.1">
    <property type="nucleotide sequence ID" value="NZ_BMZE01000001.1"/>
</dbReference>
<evidence type="ECO:0000256" key="5">
    <source>
        <dbReference type="PROSITE-ProRule" id="PRU00182"/>
    </source>
</evidence>
<dbReference type="InterPro" id="IPR036986">
    <property type="entry name" value="S4_RNA-bd_sf"/>
</dbReference>
<dbReference type="EC" id="5.4.99.-" evidence="6"/>
<dbReference type="AlphaFoldDB" id="A0A918RXP5"/>
<evidence type="ECO:0000256" key="3">
    <source>
        <dbReference type="ARBA" id="ARBA00036882"/>
    </source>
</evidence>
<reference evidence="8" key="2">
    <citation type="submission" date="2020-09" db="EMBL/GenBank/DDBJ databases">
        <authorList>
            <person name="Sun Q."/>
            <person name="Kim S."/>
        </authorList>
    </citation>
    <scope>NUCLEOTIDE SEQUENCE</scope>
    <source>
        <strain evidence="8">KCTC 32437</strain>
    </source>
</reference>
<evidence type="ECO:0000256" key="1">
    <source>
        <dbReference type="ARBA" id="ARBA00010876"/>
    </source>
</evidence>
<dbReference type="InterPro" id="IPR006145">
    <property type="entry name" value="PsdUridine_synth_RsuA/RluA"/>
</dbReference>
<dbReference type="PANTHER" id="PTHR21600">
    <property type="entry name" value="MITOCHONDRIAL RNA PSEUDOURIDINE SYNTHASE"/>
    <property type="match status" value="1"/>
</dbReference>
<comment type="function">
    <text evidence="6">Responsible for synthesis of pseudouridine from uracil.</text>
</comment>
<dbReference type="PROSITE" id="PS01129">
    <property type="entry name" value="PSI_RLU"/>
    <property type="match status" value="1"/>
</dbReference>
<dbReference type="PROSITE" id="PS50889">
    <property type="entry name" value="S4"/>
    <property type="match status" value="1"/>
</dbReference>
<keyword evidence="9" id="KW-1185">Reference proteome</keyword>
<comment type="similarity">
    <text evidence="1 6">Belongs to the pseudouridine synthase RluA family.</text>
</comment>
<evidence type="ECO:0000256" key="4">
    <source>
        <dbReference type="PIRSR" id="PIRSR606225-1"/>
    </source>
</evidence>
<dbReference type="InterPro" id="IPR006225">
    <property type="entry name" value="PsdUridine_synth_RluC/D"/>
</dbReference>
<protein>
    <recommendedName>
        <fullName evidence="6">Pseudouridine synthase</fullName>
        <ecNumber evidence="6">5.4.99.-</ecNumber>
    </recommendedName>
</protein>
<dbReference type="Proteomes" id="UP000646579">
    <property type="component" value="Unassembled WGS sequence"/>
</dbReference>
<dbReference type="GO" id="GO:0000455">
    <property type="term" value="P:enzyme-directed rRNA pseudouridine synthesis"/>
    <property type="evidence" value="ECO:0007669"/>
    <property type="project" value="TreeGrafter"/>
</dbReference>
<dbReference type="CDD" id="cd02869">
    <property type="entry name" value="PseudoU_synth_RluA_like"/>
    <property type="match status" value="1"/>
</dbReference>
<dbReference type="Pfam" id="PF00849">
    <property type="entry name" value="PseudoU_synth_2"/>
    <property type="match status" value="1"/>
</dbReference>
<name>A0A918RXP5_9HYPH</name>
<dbReference type="InterPro" id="IPR006224">
    <property type="entry name" value="PsdUridine_synth_RluA-like_CS"/>
</dbReference>
<evidence type="ECO:0000256" key="6">
    <source>
        <dbReference type="RuleBase" id="RU362028"/>
    </source>
</evidence>
<dbReference type="PANTHER" id="PTHR21600:SF44">
    <property type="entry name" value="RIBOSOMAL LARGE SUBUNIT PSEUDOURIDINE SYNTHASE D"/>
    <property type="match status" value="1"/>
</dbReference>
<dbReference type="Gene3D" id="3.30.2350.10">
    <property type="entry name" value="Pseudouridine synthase"/>
    <property type="match status" value="1"/>
</dbReference>
<comment type="catalytic activity">
    <reaction evidence="3">
        <text>uridine(1911/1915/1917) in 23S rRNA = pseudouridine(1911/1915/1917) in 23S rRNA</text>
        <dbReference type="Rhea" id="RHEA:42524"/>
        <dbReference type="Rhea" id="RHEA-COMP:10097"/>
        <dbReference type="Rhea" id="RHEA-COMP:10098"/>
        <dbReference type="ChEBI" id="CHEBI:65314"/>
        <dbReference type="ChEBI" id="CHEBI:65315"/>
        <dbReference type="EC" id="5.4.99.23"/>
    </reaction>
</comment>
<dbReference type="SUPFAM" id="SSF55174">
    <property type="entry name" value="Alpha-L RNA-binding motif"/>
    <property type="match status" value="1"/>
</dbReference>
<feature type="active site" evidence="4">
    <location>
        <position position="140"/>
    </location>
</feature>
<evidence type="ECO:0000313" key="8">
    <source>
        <dbReference type="EMBL" id="GHA12720.1"/>
    </source>
</evidence>
<comment type="catalytic activity">
    <reaction evidence="6">
        <text>a uridine in RNA = a pseudouridine in RNA</text>
        <dbReference type="Rhea" id="RHEA:48348"/>
        <dbReference type="Rhea" id="RHEA-COMP:12068"/>
        <dbReference type="Rhea" id="RHEA-COMP:12069"/>
        <dbReference type="ChEBI" id="CHEBI:65314"/>
        <dbReference type="ChEBI" id="CHEBI:65315"/>
    </reaction>
</comment>
<evidence type="ECO:0000313" key="9">
    <source>
        <dbReference type="Proteomes" id="UP000646579"/>
    </source>
</evidence>